<dbReference type="CDD" id="cd04647">
    <property type="entry name" value="LbH_MAT_like"/>
    <property type="match status" value="1"/>
</dbReference>
<dbReference type="GO" id="GO:0016746">
    <property type="term" value="F:acyltransferase activity"/>
    <property type="evidence" value="ECO:0007669"/>
    <property type="project" value="UniProtKB-KW"/>
</dbReference>
<keyword evidence="1" id="KW-0012">Acyltransferase</keyword>
<dbReference type="AlphaFoldDB" id="A0A556SZ42"/>
<comment type="caution">
    <text evidence="1">The sequence shown here is derived from an EMBL/GenBank/DDBJ whole genome shotgun (WGS) entry which is preliminary data.</text>
</comment>
<name>A0A556SZ42_9GAMM</name>
<evidence type="ECO:0000313" key="1">
    <source>
        <dbReference type="EMBL" id="TSK06429.1"/>
    </source>
</evidence>
<sequence>MNSSYIEFLDTNPKIKIGYGTKLNSASITVRNGGELEIGDLCELRGRIIIEPNCKLFIGNGLICNDLIFIHVAENGAIHIGDDCLFANCRIYNSDLHGVYDMQTRKRINPSKDVIIEDKVWLARDTIVLKGAKINKGCVVGARTIVNRSFSDFSMITGSPAKTIKTGIMWTRNAYETPPELIHPDFPLSKFCSLAKQFKHDDVISIGILLWSKRKEITGSDYYIIYYLARAILLKYFKQQNIDVVKIGDIDITLIEIYDTLYDCFEKSKRKNWPCGCYARLAAKCAGNTEQADHLYNKIKPFFPSIDGPLFN</sequence>
<dbReference type="RefSeq" id="WP_144091188.1">
    <property type="nucleotide sequence ID" value="NZ_VMHM01000001.1"/>
</dbReference>
<accession>A0A556SZ42</accession>
<proteinExistence type="predicted"/>
<dbReference type="SUPFAM" id="SSF51161">
    <property type="entry name" value="Trimeric LpxA-like enzymes"/>
    <property type="match status" value="1"/>
</dbReference>
<evidence type="ECO:0000313" key="2">
    <source>
        <dbReference type="Proteomes" id="UP000319483"/>
    </source>
</evidence>
<reference evidence="1 2" key="1">
    <citation type="submission" date="2019-07" db="EMBL/GenBank/DDBJ databases">
        <title>Gilliamella genomes.</title>
        <authorList>
            <person name="Zheng H."/>
        </authorList>
    </citation>
    <scope>NUCLEOTIDE SEQUENCE [LARGE SCALE GENOMIC DNA]</scope>
    <source>
        <strain evidence="1 2">W8127</strain>
    </source>
</reference>
<gene>
    <name evidence="1" type="ORF">FPQ15_00925</name>
</gene>
<dbReference type="EMBL" id="VMHM01000001">
    <property type="protein sequence ID" value="TSK06429.1"/>
    <property type="molecule type" value="Genomic_DNA"/>
</dbReference>
<dbReference type="Gene3D" id="2.160.10.10">
    <property type="entry name" value="Hexapeptide repeat proteins"/>
    <property type="match status" value="1"/>
</dbReference>
<organism evidence="1 2">
    <name type="scientific">Gilliamella apicola</name>
    <dbReference type="NCBI Taxonomy" id="1196095"/>
    <lineage>
        <taxon>Bacteria</taxon>
        <taxon>Pseudomonadati</taxon>
        <taxon>Pseudomonadota</taxon>
        <taxon>Gammaproteobacteria</taxon>
        <taxon>Orbales</taxon>
        <taxon>Orbaceae</taxon>
        <taxon>Gilliamella</taxon>
    </lineage>
</organism>
<dbReference type="PANTHER" id="PTHR23416:SF78">
    <property type="entry name" value="LIPOPOLYSACCHARIDE BIOSYNTHESIS O-ACETYL TRANSFERASE WBBJ-RELATED"/>
    <property type="match status" value="1"/>
</dbReference>
<dbReference type="Proteomes" id="UP000319483">
    <property type="component" value="Unassembled WGS sequence"/>
</dbReference>
<protein>
    <submittedName>
        <fullName evidence="1">Acyltransferase</fullName>
    </submittedName>
</protein>
<dbReference type="InterPro" id="IPR011004">
    <property type="entry name" value="Trimer_LpxA-like_sf"/>
</dbReference>
<keyword evidence="1" id="KW-0808">Transferase</keyword>
<dbReference type="InterPro" id="IPR051159">
    <property type="entry name" value="Hexapeptide_acetyltransf"/>
</dbReference>
<dbReference type="PANTHER" id="PTHR23416">
    <property type="entry name" value="SIALIC ACID SYNTHASE-RELATED"/>
    <property type="match status" value="1"/>
</dbReference>